<evidence type="ECO:0000256" key="3">
    <source>
        <dbReference type="SAM" id="SignalP"/>
    </source>
</evidence>
<dbReference type="InterPro" id="IPR043159">
    <property type="entry name" value="Lectin_gal-bd_sf"/>
</dbReference>
<feature type="signal peptide" evidence="3">
    <location>
        <begin position="1"/>
        <end position="19"/>
    </location>
</feature>
<dbReference type="Pfam" id="PF02140">
    <property type="entry name" value="SUEL_Lectin"/>
    <property type="match status" value="2"/>
</dbReference>
<organism evidence="5 6">
    <name type="scientific">Mugilogobius chulae</name>
    <name type="common">yellowstripe goby</name>
    <dbReference type="NCBI Taxonomy" id="88201"/>
    <lineage>
        <taxon>Eukaryota</taxon>
        <taxon>Metazoa</taxon>
        <taxon>Chordata</taxon>
        <taxon>Craniata</taxon>
        <taxon>Vertebrata</taxon>
        <taxon>Euteleostomi</taxon>
        <taxon>Actinopterygii</taxon>
        <taxon>Neopterygii</taxon>
        <taxon>Teleostei</taxon>
        <taxon>Neoteleostei</taxon>
        <taxon>Acanthomorphata</taxon>
        <taxon>Gobiaria</taxon>
        <taxon>Gobiiformes</taxon>
        <taxon>Gobioidei</taxon>
        <taxon>Gobiidae</taxon>
        <taxon>Gobionellinae</taxon>
        <taxon>Mugilogobius</taxon>
    </lineage>
</organism>
<keyword evidence="6" id="KW-1185">Reference proteome</keyword>
<name>A0AAW0PSC2_9GOBI</name>
<evidence type="ECO:0000259" key="4">
    <source>
        <dbReference type="PROSITE" id="PS50228"/>
    </source>
</evidence>
<evidence type="ECO:0000256" key="2">
    <source>
        <dbReference type="ARBA" id="ARBA00022737"/>
    </source>
</evidence>
<dbReference type="GO" id="GO:0030246">
    <property type="term" value="F:carbohydrate binding"/>
    <property type="evidence" value="ECO:0007669"/>
    <property type="project" value="UniProtKB-KW"/>
</dbReference>
<dbReference type="PANTHER" id="PTHR46780">
    <property type="entry name" value="PROTEIN EVA-1"/>
    <property type="match status" value="1"/>
</dbReference>
<evidence type="ECO:0000313" key="6">
    <source>
        <dbReference type="Proteomes" id="UP001460270"/>
    </source>
</evidence>
<keyword evidence="1" id="KW-0430">Lectin</keyword>
<dbReference type="FunFam" id="2.60.120.740:FF:000001">
    <property type="entry name" value="Adhesion G protein-coupled receptor L2"/>
    <property type="match status" value="2"/>
</dbReference>
<keyword evidence="3" id="KW-0732">Signal</keyword>
<dbReference type="EMBL" id="JBBPFD010000004">
    <property type="protein sequence ID" value="KAK7930448.1"/>
    <property type="molecule type" value="Genomic_DNA"/>
</dbReference>
<dbReference type="Proteomes" id="UP001460270">
    <property type="component" value="Unassembled WGS sequence"/>
</dbReference>
<sequence>MFCFIGSICLAAAALQVSAGSRALTRVGCEHNIVSLSCGRGQVIHVISAYYGRRDTSTCSAGRPWNQLTNTNCARSVTGRVAQMCNFQSSCSVRATNSEFGDPCGGTFKYLKSTYKCVSKYSRLTNVACEHGTAFLRCGRGRVIRVILAYYGRRDTTTCSAGRPWNQLQNTNCLRSVTGRVAQMCNNRNSCSVKATNSQFGDPCGGTFKYLKIIYSC</sequence>
<dbReference type="PROSITE" id="PS50228">
    <property type="entry name" value="SUEL_LECTIN"/>
    <property type="match status" value="2"/>
</dbReference>
<keyword evidence="2" id="KW-0677">Repeat</keyword>
<feature type="domain" description="SUEL-type lectin" evidence="4">
    <location>
        <begin position="28"/>
        <end position="118"/>
    </location>
</feature>
<dbReference type="Gene3D" id="2.60.120.740">
    <property type="match status" value="2"/>
</dbReference>
<evidence type="ECO:0000256" key="1">
    <source>
        <dbReference type="ARBA" id="ARBA00022734"/>
    </source>
</evidence>
<proteinExistence type="predicted"/>
<accession>A0AAW0PSC2</accession>
<dbReference type="InterPro" id="IPR000922">
    <property type="entry name" value="Lectin_gal-bd_dom"/>
</dbReference>
<gene>
    <name evidence="5" type="ORF">WMY93_006843</name>
</gene>
<evidence type="ECO:0000313" key="5">
    <source>
        <dbReference type="EMBL" id="KAK7930448.1"/>
    </source>
</evidence>
<comment type="caution">
    <text evidence="5">The sequence shown here is derived from an EMBL/GenBank/DDBJ whole genome shotgun (WGS) entry which is preliminary data.</text>
</comment>
<feature type="domain" description="SUEL-type lectin" evidence="4">
    <location>
        <begin position="128"/>
        <end position="217"/>
    </location>
</feature>
<protein>
    <recommendedName>
        <fullName evidence="4">SUEL-type lectin domain-containing protein</fullName>
    </recommendedName>
</protein>
<feature type="chain" id="PRO_5043676527" description="SUEL-type lectin domain-containing protein" evidence="3">
    <location>
        <begin position="20"/>
        <end position="217"/>
    </location>
</feature>
<dbReference type="AlphaFoldDB" id="A0AAW0PSC2"/>
<reference evidence="6" key="1">
    <citation type="submission" date="2024-04" db="EMBL/GenBank/DDBJ databases">
        <title>Salinicola lusitanus LLJ914,a marine bacterium isolated from the Okinawa Trough.</title>
        <authorList>
            <person name="Li J."/>
        </authorList>
    </citation>
    <scope>NUCLEOTIDE SEQUENCE [LARGE SCALE GENOMIC DNA]</scope>
</reference>